<evidence type="ECO:0000313" key="1">
    <source>
        <dbReference type="EMBL" id="GFD48206.1"/>
    </source>
</evidence>
<reference evidence="1" key="1">
    <citation type="journal article" date="2019" name="Sci. Rep.">
        <title>Draft genome of Tanacetum cinerariifolium, the natural source of mosquito coil.</title>
        <authorList>
            <person name="Yamashiro T."/>
            <person name="Shiraishi A."/>
            <person name="Satake H."/>
            <person name="Nakayama K."/>
        </authorList>
    </citation>
    <scope>NUCLEOTIDE SEQUENCE</scope>
</reference>
<protein>
    <submittedName>
        <fullName evidence="1">Nucleotide-binding alpha-beta plait domain-containing protein</fullName>
    </submittedName>
</protein>
<feature type="non-terminal residue" evidence="1">
    <location>
        <position position="95"/>
    </location>
</feature>
<comment type="caution">
    <text evidence="1">The sequence shown here is derived from an EMBL/GenBank/DDBJ whole genome shotgun (WGS) entry which is preliminary data.</text>
</comment>
<dbReference type="AlphaFoldDB" id="A0A699WRG1"/>
<organism evidence="1">
    <name type="scientific">Tanacetum cinerariifolium</name>
    <name type="common">Dalmatian daisy</name>
    <name type="synonym">Chrysanthemum cinerariifolium</name>
    <dbReference type="NCBI Taxonomy" id="118510"/>
    <lineage>
        <taxon>Eukaryota</taxon>
        <taxon>Viridiplantae</taxon>
        <taxon>Streptophyta</taxon>
        <taxon>Embryophyta</taxon>
        <taxon>Tracheophyta</taxon>
        <taxon>Spermatophyta</taxon>
        <taxon>Magnoliopsida</taxon>
        <taxon>eudicotyledons</taxon>
        <taxon>Gunneridae</taxon>
        <taxon>Pentapetalae</taxon>
        <taxon>asterids</taxon>
        <taxon>campanulids</taxon>
        <taxon>Asterales</taxon>
        <taxon>Asteraceae</taxon>
        <taxon>Asteroideae</taxon>
        <taxon>Anthemideae</taxon>
        <taxon>Anthemidinae</taxon>
        <taxon>Tanacetum</taxon>
    </lineage>
</organism>
<proteinExistence type="predicted"/>
<dbReference type="EMBL" id="BKCJ011717427">
    <property type="protein sequence ID" value="GFD48206.1"/>
    <property type="molecule type" value="Genomic_DNA"/>
</dbReference>
<accession>A0A699WRG1</accession>
<gene>
    <name evidence="1" type="ORF">Tci_920175</name>
</gene>
<name>A0A699WRG1_TANCI</name>
<sequence length="95" mass="11002">MRAKEVPGWTPEFIEYEEEDDVSVEDNSGDQYYNDESDVEEVPETCFNVPEGQKGNPSEDPFRIYPLLNKDKNIREHKINEEESSLKHPPGFTPV</sequence>